<evidence type="ECO:0000313" key="1">
    <source>
        <dbReference type="EMBL" id="OOZ41790.1"/>
    </source>
</evidence>
<dbReference type="InterPro" id="IPR036390">
    <property type="entry name" value="WH_DNA-bd_sf"/>
</dbReference>
<dbReference type="SUPFAM" id="SSF46785">
    <property type="entry name" value="Winged helix' DNA-binding domain"/>
    <property type="match status" value="1"/>
</dbReference>
<dbReference type="AlphaFoldDB" id="A0A1T2L9P1"/>
<keyword evidence="2" id="KW-1185">Reference proteome</keyword>
<dbReference type="Gene3D" id="1.10.10.10">
    <property type="entry name" value="Winged helix-like DNA-binding domain superfamily/Winged helix DNA-binding domain"/>
    <property type="match status" value="1"/>
</dbReference>
<comment type="caution">
    <text evidence="1">The sequence shown here is derived from an EMBL/GenBank/DDBJ whole genome shotgun (WGS) entry which is preliminary data.</text>
</comment>
<sequence>MDYIKSMDRKQSYLKFLHLAQAVKDTQDFPVLDAVEERVLNIFAVAWHKGREITVLEAMKMLPDVSESTVFRRIKSLRQKGMVALSMDTKDRRTRYIRPTELANDYFGKLGNCMKKAQQV</sequence>
<organism evidence="1 2">
    <name type="scientific">Solemya elarraichensis gill symbiont</name>
    <dbReference type="NCBI Taxonomy" id="1918949"/>
    <lineage>
        <taxon>Bacteria</taxon>
        <taxon>Pseudomonadati</taxon>
        <taxon>Pseudomonadota</taxon>
        <taxon>Gammaproteobacteria</taxon>
        <taxon>sulfur-oxidizing symbionts</taxon>
    </lineage>
</organism>
<evidence type="ECO:0000313" key="2">
    <source>
        <dbReference type="Proteomes" id="UP000190198"/>
    </source>
</evidence>
<name>A0A1T2L9P1_9GAMM</name>
<dbReference type="Proteomes" id="UP000190198">
    <property type="component" value="Unassembled WGS sequence"/>
</dbReference>
<accession>A0A1T2L9P1</accession>
<dbReference type="EMBL" id="MPRK01000052">
    <property type="protein sequence ID" value="OOZ41790.1"/>
    <property type="molecule type" value="Genomic_DNA"/>
</dbReference>
<dbReference type="InterPro" id="IPR036388">
    <property type="entry name" value="WH-like_DNA-bd_sf"/>
</dbReference>
<gene>
    <name evidence="1" type="ORF">BOW52_04090</name>
</gene>
<reference evidence="1 2" key="1">
    <citation type="submission" date="2016-11" db="EMBL/GenBank/DDBJ databases">
        <title>Mixed transmission modes and dynamic genome evolution in an obligate animal-bacterial symbiosis.</title>
        <authorList>
            <person name="Russell S.L."/>
            <person name="Corbett-Detig R.B."/>
            <person name="Cavanaugh C.M."/>
        </authorList>
    </citation>
    <scope>NUCLEOTIDE SEQUENCE [LARGE SCALE GENOMIC DNA]</scope>
    <source>
        <strain evidence="1">Sp-SM6</strain>
    </source>
</reference>
<evidence type="ECO:0008006" key="3">
    <source>
        <dbReference type="Google" id="ProtNLM"/>
    </source>
</evidence>
<protein>
    <recommendedName>
        <fullName evidence="3">HTH marR-type domain-containing protein</fullName>
    </recommendedName>
</protein>
<proteinExistence type="predicted"/>